<dbReference type="EMBL" id="FONA01000002">
    <property type="protein sequence ID" value="SFD82751.1"/>
    <property type="molecule type" value="Genomic_DNA"/>
</dbReference>
<dbReference type="Proteomes" id="UP000181976">
    <property type="component" value="Unassembled WGS sequence"/>
</dbReference>
<protein>
    <submittedName>
        <fullName evidence="1">Uncharacterized protein</fullName>
    </submittedName>
</protein>
<organism evidence="1 2">
    <name type="scientific">Thermophagus xiamenensis</name>
    <dbReference type="NCBI Taxonomy" id="385682"/>
    <lineage>
        <taxon>Bacteria</taxon>
        <taxon>Pseudomonadati</taxon>
        <taxon>Bacteroidota</taxon>
        <taxon>Bacteroidia</taxon>
        <taxon>Marinilabiliales</taxon>
        <taxon>Marinilabiliaceae</taxon>
        <taxon>Thermophagus</taxon>
    </lineage>
</organism>
<proteinExistence type="predicted"/>
<reference evidence="1 2" key="1">
    <citation type="submission" date="2016-10" db="EMBL/GenBank/DDBJ databases">
        <authorList>
            <person name="de Groot N.N."/>
        </authorList>
    </citation>
    <scope>NUCLEOTIDE SEQUENCE [LARGE SCALE GENOMIC DNA]</scope>
    <source>
        <strain evidence="1 2">DSM 19012</strain>
    </source>
</reference>
<name>A0A1I1VII8_9BACT</name>
<keyword evidence="2" id="KW-1185">Reference proteome</keyword>
<dbReference type="STRING" id="385682.SAMN05444380_102199"/>
<evidence type="ECO:0000313" key="1">
    <source>
        <dbReference type="EMBL" id="SFD82751.1"/>
    </source>
</evidence>
<evidence type="ECO:0000313" key="2">
    <source>
        <dbReference type="Proteomes" id="UP000181976"/>
    </source>
</evidence>
<accession>A0A1I1VII8</accession>
<sequence length="49" mass="5977">MTVTKDDLFDWRQESDYADFVEFDREEIEPLIPKVKKLNKRLEELIYGI</sequence>
<dbReference type="Gene3D" id="1.20.120.330">
    <property type="entry name" value="Nucleotidyltransferases domain 2"/>
    <property type="match status" value="1"/>
</dbReference>
<dbReference type="OrthoDB" id="1494057at2"/>
<gene>
    <name evidence="1" type="ORF">SAMN05444380_102199</name>
</gene>
<dbReference type="RefSeq" id="WP_157998113.1">
    <property type="nucleotide sequence ID" value="NZ_AFSL01000078.1"/>
</dbReference>
<dbReference type="AlphaFoldDB" id="A0A1I1VII8"/>
<dbReference type="InParanoid" id="A0A1I1VII8"/>